<reference evidence="7 8" key="1">
    <citation type="submission" date="2021-01" db="EMBL/GenBank/DDBJ databases">
        <title>Entomomonas sp. F2A isolated from a house cricket (Acheta domesticus).</title>
        <authorList>
            <person name="Spergser J."/>
            <person name="Busse H.-J."/>
        </authorList>
    </citation>
    <scope>NUCLEOTIDE SEQUENCE [LARGE SCALE GENOMIC DNA]</scope>
    <source>
        <strain evidence="7 8">F2A</strain>
    </source>
</reference>
<proteinExistence type="predicted"/>
<feature type="transmembrane region" description="Helical" evidence="6">
    <location>
        <begin position="65"/>
        <end position="93"/>
    </location>
</feature>
<gene>
    <name evidence="7" type="ORF">JHT90_15010</name>
</gene>
<keyword evidence="2" id="KW-1003">Cell membrane</keyword>
<accession>A0A974NI29</accession>
<comment type="subcellular location">
    <subcellularLocation>
        <location evidence="1">Cell membrane</location>
        <topology evidence="1">Multi-pass membrane protein</topology>
    </subcellularLocation>
</comment>
<evidence type="ECO:0000256" key="1">
    <source>
        <dbReference type="ARBA" id="ARBA00004651"/>
    </source>
</evidence>
<evidence type="ECO:0000256" key="3">
    <source>
        <dbReference type="ARBA" id="ARBA00022692"/>
    </source>
</evidence>
<evidence type="ECO:0000256" key="5">
    <source>
        <dbReference type="ARBA" id="ARBA00023136"/>
    </source>
</evidence>
<dbReference type="AlphaFoldDB" id="A0A974NI29"/>
<protein>
    <submittedName>
        <fullName evidence="7">ATP synthase subunit I</fullName>
    </submittedName>
</protein>
<dbReference type="GO" id="GO:0005886">
    <property type="term" value="C:plasma membrane"/>
    <property type="evidence" value="ECO:0007669"/>
    <property type="project" value="UniProtKB-SubCell"/>
</dbReference>
<evidence type="ECO:0000313" key="8">
    <source>
        <dbReference type="Proteomes" id="UP000595278"/>
    </source>
</evidence>
<dbReference type="KEGG" id="eaz:JHT90_15010"/>
<evidence type="ECO:0000256" key="2">
    <source>
        <dbReference type="ARBA" id="ARBA00022475"/>
    </source>
</evidence>
<dbReference type="Pfam" id="PF03899">
    <property type="entry name" value="ATP-synt_I"/>
    <property type="match status" value="1"/>
</dbReference>
<feature type="transmembrane region" description="Helical" evidence="6">
    <location>
        <begin position="7"/>
        <end position="26"/>
    </location>
</feature>
<dbReference type="EMBL" id="CP067393">
    <property type="protein sequence ID" value="QQP87240.1"/>
    <property type="molecule type" value="Genomic_DNA"/>
</dbReference>
<dbReference type="Proteomes" id="UP000595278">
    <property type="component" value="Chromosome"/>
</dbReference>
<feature type="transmembrane region" description="Helical" evidence="6">
    <location>
        <begin position="32"/>
        <end position="53"/>
    </location>
</feature>
<keyword evidence="4 6" id="KW-1133">Transmembrane helix</keyword>
<evidence type="ECO:0000256" key="4">
    <source>
        <dbReference type="ARBA" id="ARBA00022989"/>
    </source>
</evidence>
<evidence type="ECO:0000256" key="6">
    <source>
        <dbReference type="SAM" id="Phobius"/>
    </source>
</evidence>
<dbReference type="InterPro" id="IPR005598">
    <property type="entry name" value="ATP_synth_I"/>
</dbReference>
<keyword evidence="3 6" id="KW-0812">Transmembrane</keyword>
<organism evidence="7 8">
    <name type="scientific">Entomomonas asaccharolytica</name>
    <dbReference type="NCBI Taxonomy" id="2785331"/>
    <lineage>
        <taxon>Bacteria</taxon>
        <taxon>Pseudomonadati</taxon>
        <taxon>Pseudomonadota</taxon>
        <taxon>Gammaproteobacteria</taxon>
        <taxon>Pseudomonadales</taxon>
        <taxon>Pseudomonadaceae</taxon>
        <taxon>Entomomonas</taxon>
    </lineage>
</organism>
<keyword evidence="8" id="KW-1185">Reference proteome</keyword>
<name>A0A974NI29_9GAMM</name>
<feature type="transmembrane region" description="Helical" evidence="6">
    <location>
        <begin position="99"/>
        <end position="119"/>
    </location>
</feature>
<evidence type="ECO:0000313" key="7">
    <source>
        <dbReference type="EMBL" id="QQP87240.1"/>
    </source>
</evidence>
<keyword evidence="5 6" id="KW-0472">Membrane</keyword>
<sequence length="126" mass="13832">MPIYQLPAFKVLVIQALVAIGLALAFLFKDVNASFCALLGGLIALLPNIYFALKTFRYFGAQSAMAITLSLWTGEMGKYILTAALFVLVFLAIKPTNLIALFVSYFIVLIVSSLGLLLVKKSFKKY</sequence>